<dbReference type="Proteomes" id="UP000002030">
    <property type="component" value="Chromosome"/>
</dbReference>
<dbReference type="HOGENOM" id="CLU_054856_2_1_0"/>
<dbReference type="RefSeq" id="WP_012870387.1">
    <property type="nucleotide sequence ID" value="NC_013522.1"/>
</dbReference>
<dbReference type="PATRIC" id="fig|525903.6.peg.1654"/>
<keyword evidence="9 10" id="KW-0413">Isomerase</keyword>
<keyword evidence="13" id="KW-0170">Cobalt</keyword>
<keyword evidence="13" id="KW-0862">Zinc</keyword>
<feature type="binding site" evidence="10 14">
    <location>
        <position position="21"/>
    </location>
    <ligand>
        <name>substrate</name>
    </ligand>
</feature>
<comment type="cofactor">
    <cofactor evidence="4">
        <name>Zn(2+)</name>
        <dbReference type="ChEBI" id="CHEBI:29105"/>
    </cofactor>
</comment>
<dbReference type="PROSITE" id="PS01085">
    <property type="entry name" value="RIBUL_P_3_EPIMER_1"/>
    <property type="match status" value="1"/>
</dbReference>
<evidence type="ECO:0000256" key="7">
    <source>
        <dbReference type="ARBA" id="ARBA00013188"/>
    </source>
</evidence>
<dbReference type="Pfam" id="PF00834">
    <property type="entry name" value="Ribul_P_3_epim"/>
    <property type="match status" value="1"/>
</dbReference>
<feature type="binding site" evidence="10 14">
    <location>
        <begin position="210"/>
        <end position="211"/>
    </location>
    <ligand>
        <name>substrate</name>
    </ligand>
</feature>
<dbReference type="InterPro" id="IPR026019">
    <property type="entry name" value="Ribul_P_3_epim"/>
</dbReference>
<evidence type="ECO:0000256" key="4">
    <source>
        <dbReference type="ARBA" id="ARBA00001947"/>
    </source>
</evidence>
<dbReference type="InterPro" id="IPR011060">
    <property type="entry name" value="RibuloseP-bd_barrel"/>
</dbReference>
<feature type="active site" description="Proton donor" evidence="10 12">
    <location>
        <position position="188"/>
    </location>
</feature>
<feature type="binding site" evidence="10 13">
    <location>
        <position position="188"/>
    </location>
    <ligand>
        <name>a divalent metal cation</name>
        <dbReference type="ChEBI" id="CHEBI:60240"/>
    </ligand>
</feature>
<dbReference type="Gene3D" id="3.20.20.70">
    <property type="entry name" value="Aldolase class I"/>
    <property type="match status" value="1"/>
</dbReference>
<keyword evidence="10 11" id="KW-0119">Carbohydrate metabolism</keyword>
<feature type="binding site" evidence="10 13">
    <location>
        <position position="47"/>
    </location>
    <ligand>
        <name>a divalent metal cation</name>
        <dbReference type="ChEBI" id="CHEBI:60240"/>
    </ligand>
</feature>
<dbReference type="GO" id="GO:0006098">
    <property type="term" value="P:pentose-phosphate shunt"/>
    <property type="evidence" value="ECO:0007669"/>
    <property type="project" value="UniProtKB-UniRule"/>
</dbReference>
<evidence type="ECO:0000256" key="13">
    <source>
        <dbReference type="PIRSR" id="PIRSR001461-2"/>
    </source>
</evidence>
<dbReference type="CDD" id="cd00429">
    <property type="entry name" value="RPE"/>
    <property type="match status" value="1"/>
</dbReference>
<evidence type="ECO:0000313" key="16">
    <source>
        <dbReference type="Proteomes" id="UP000002030"/>
    </source>
</evidence>
<dbReference type="EC" id="5.1.3.1" evidence="7 10"/>
<dbReference type="InterPro" id="IPR013785">
    <property type="entry name" value="Aldolase_TIM"/>
</dbReference>
<organism evidence="15 16">
    <name type="scientific">Thermanaerovibrio acidaminovorans (strain ATCC 49978 / DSM 6589 / Su883)</name>
    <name type="common">Selenomonas acidaminovorans</name>
    <dbReference type="NCBI Taxonomy" id="525903"/>
    <lineage>
        <taxon>Bacteria</taxon>
        <taxon>Thermotogati</taxon>
        <taxon>Synergistota</taxon>
        <taxon>Synergistia</taxon>
        <taxon>Synergistales</taxon>
        <taxon>Synergistaceae</taxon>
        <taxon>Thermanaerovibrio</taxon>
    </lineage>
</organism>
<proteinExistence type="inferred from homology"/>
<protein>
    <recommendedName>
        <fullName evidence="7 10">Ribulose-phosphate 3-epimerase</fullName>
        <ecNumber evidence="7 10">5.1.3.1</ecNumber>
    </recommendedName>
</protein>
<feature type="binding site" evidence="10 13">
    <location>
        <position position="79"/>
    </location>
    <ligand>
        <name>a divalent metal cation</name>
        <dbReference type="ChEBI" id="CHEBI:60240"/>
    </ligand>
</feature>
<reference evidence="15 16" key="1">
    <citation type="journal article" date="2009" name="Stand. Genomic Sci.">
        <title>Complete genome sequence of Thermanaerovibrio acidaminovorans type strain (Su883).</title>
        <authorList>
            <person name="Chovatia M."/>
            <person name="Sikorski J."/>
            <person name="Schroder M."/>
            <person name="Lapidus A."/>
            <person name="Nolan M."/>
            <person name="Tice H."/>
            <person name="Glavina Del Rio T."/>
            <person name="Copeland A."/>
            <person name="Cheng J.F."/>
            <person name="Lucas S."/>
            <person name="Chen F."/>
            <person name="Bruce D."/>
            <person name="Goodwin L."/>
            <person name="Pitluck S."/>
            <person name="Ivanova N."/>
            <person name="Mavromatis K."/>
            <person name="Ovchinnikova G."/>
            <person name="Pati A."/>
            <person name="Chen A."/>
            <person name="Palaniappan K."/>
            <person name="Land M."/>
            <person name="Hauser L."/>
            <person name="Chang Y.J."/>
            <person name="Jeffries C.D."/>
            <person name="Chain P."/>
            <person name="Saunders E."/>
            <person name="Detter J.C."/>
            <person name="Brettin T."/>
            <person name="Rohde M."/>
            <person name="Goker M."/>
            <person name="Spring S."/>
            <person name="Bristow J."/>
            <person name="Markowitz V."/>
            <person name="Hugenholtz P."/>
            <person name="Kyrpides N.C."/>
            <person name="Klenk H.P."/>
            <person name="Eisen J.A."/>
        </authorList>
    </citation>
    <scope>NUCLEOTIDE SEQUENCE [LARGE SCALE GENOMIC DNA]</scope>
    <source>
        <strain evidence="16">ATCC 49978 / DSM 6589 / Su883</strain>
    </source>
</reference>
<evidence type="ECO:0000256" key="1">
    <source>
        <dbReference type="ARBA" id="ARBA00001782"/>
    </source>
</evidence>
<evidence type="ECO:0000256" key="9">
    <source>
        <dbReference type="ARBA" id="ARBA00023235"/>
    </source>
</evidence>
<dbReference type="GO" id="GO:0005737">
    <property type="term" value="C:cytoplasm"/>
    <property type="evidence" value="ECO:0007669"/>
    <property type="project" value="UniProtKB-ARBA"/>
</dbReference>
<evidence type="ECO:0000256" key="12">
    <source>
        <dbReference type="PIRSR" id="PIRSR001461-1"/>
    </source>
</evidence>
<dbReference type="GO" id="GO:0004750">
    <property type="term" value="F:D-ribulose-phosphate 3-epimerase activity"/>
    <property type="evidence" value="ECO:0007669"/>
    <property type="project" value="UniProtKB-UniRule"/>
</dbReference>
<keyword evidence="13" id="KW-0464">Manganese</keyword>
<dbReference type="FunFam" id="3.20.20.70:FF:000004">
    <property type="entry name" value="Ribulose-phosphate 3-epimerase"/>
    <property type="match status" value="1"/>
</dbReference>
<accession>D1B787</accession>
<comment type="cofactor">
    <cofactor evidence="10 13">
        <name>a divalent metal cation</name>
        <dbReference type="ChEBI" id="CHEBI:60240"/>
    </cofactor>
    <text evidence="10 13">Binds 1 divalent metal cation per subunit.</text>
</comment>
<dbReference type="PIRSF" id="PIRSF001461">
    <property type="entry name" value="RPE"/>
    <property type="match status" value="1"/>
</dbReference>
<evidence type="ECO:0000256" key="11">
    <source>
        <dbReference type="PIRNR" id="PIRNR001461"/>
    </source>
</evidence>
<feature type="binding site" evidence="10">
    <location>
        <begin position="188"/>
        <end position="190"/>
    </location>
    <ligand>
        <name>substrate</name>
    </ligand>
</feature>
<evidence type="ECO:0000256" key="8">
    <source>
        <dbReference type="ARBA" id="ARBA00022723"/>
    </source>
</evidence>
<feature type="binding site" evidence="10 14">
    <location>
        <position position="79"/>
    </location>
    <ligand>
        <name>substrate</name>
    </ligand>
</feature>
<evidence type="ECO:0000256" key="14">
    <source>
        <dbReference type="PIRSR" id="PIRSR001461-3"/>
    </source>
</evidence>
<sequence>MARSVSVDQVRALGRSLLAPSLLSADMMDVGGSVESLRGAFDWLHVDVMDGHFVPNLTFGPGFVRALRGRFPHAFLDVHLMVEEPDRMVSDFASAGADLLCVHVEAARHLHRLIGSMRDLGVMAGVSLNPATPVEWVYPVLHMVDLVLVMSVNPGFGGQRFIPETLEKTVALARYREARGLGFLIEMDGGLGEENCAEVCRAGCDVVVAGSAVFGQADPHRAATGILSKLGR</sequence>
<dbReference type="PANTHER" id="PTHR11749">
    <property type="entry name" value="RIBULOSE-5-PHOSPHATE-3-EPIMERASE"/>
    <property type="match status" value="1"/>
</dbReference>
<dbReference type="eggNOG" id="COG0036">
    <property type="taxonomic scope" value="Bacteria"/>
</dbReference>
<feature type="binding site" evidence="10 14">
    <location>
        <begin position="155"/>
        <end position="158"/>
    </location>
    <ligand>
        <name>substrate</name>
    </ligand>
</feature>
<dbReference type="HAMAP" id="MF_02227">
    <property type="entry name" value="RPE"/>
    <property type="match status" value="1"/>
</dbReference>
<dbReference type="AlphaFoldDB" id="D1B787"/>
<gene>
    <name evidence="10" type="primary">rpe</name>
    <name evidence="15" type="ordered locus">Taci_1664</name>
</gene>
<name>D1B787_THEAS</name>
<dbReference type="OrthoDB" id="1645589at2"/>
<dbReference type="EMBL" id="CP001818">
    <property type="protein sequence ID" value="ACZ19878.1"/>
    <property type="molecule type" value="Genomic_DNA"/>
</dbReference>
<evidence type="ECO:0000313" key="15">
    <source>
        <dbReference type="EMBL" id="ACZ19878.1"/>
    </source>
</evidence>
<feature type="binding site" evidence="14">
    <location>
        <position position="190"/>
    </location>
    <ligand>
        <name>substrate</name>
    </ligand>
</feature>
<evidence type="ECO:0000256" key="3">
    <source>
        <dbReference type="ARBA" id="ARBA00001941"/>
    </source>
</evidence>
<feature type="binding site" evidence="10 13">
    <location>
        <position position="45"/>
    </location>
    <ligand>
        <name>a divalent metal cation</name>
        <dbReference type="ChEBI" id="CHEBI:60240"/>
    </ligand>
</feature>
<keyword evidence="16" id="KW-1185">Reference proteome</keyword>
<evidence type="ECO:0000256" key="5">
    <source>
        <dbReference type="ARBA" id="ARBA00001954"/>
    </source>
</evidence>
<comment type="cofactor">
    <cofactor evidence="5">
        <name>Fe(2+)</name>
        <dbReference type="ChEBI" id="CHEBI:29033"/>
    </cofactor>
</comment>
<dbReference type="KEGG" id="tai:Taci_1664"/>
<comment type="cofactor">
    <cofactor evidence="3">
        <name>Co(2+)</name>
        <dbReference type="ChEBI" id="CHEBI:48828"/>
    </cofactor>
</comment>
<keyword evidence="8 10" id="KW-0479">Metal-binding</keyword>
<evidence type="ECO:0000256" key="6">
    <source>
        <dbReference type="ARBA" id="ARBA00009541"/>
    </source>
</evidence>
<dbReference type="SUPFAM" id="SSF51366">
    <property type="entry name" value="Ribulose-phoshate binding barrel"/>
    <property type="match status" value="1"/>
</dbReference>
<evidence type="ECO:0000256" key="2">
    <source>
        <dbReference type="ARBA" id="ARBA00001936"/>
    </source>
</evidence>
<dbReference type="NCBIfam" id="TIGR01163">
    <property type="entry name" value="rpe"/>
    <property type="match status" value="1"/>
</dbReference>
<dbReference type="NCBIfam" id="NF004076">
    <property type="entry name" value="PRK05581.1-4"/>
    <property type="match status" value="1"/>
</dbReference>
<dbReference type="InterPro" id="IPR000056">
    <property type="entry name" value="Ribul_P_3_epim-like"/>
</dbReference>
<comment type="similarity">
    <text evidence="6 10 11">Belongs to the ribulose-phosphate 3-epimerase family.</text>
</comment>
<dbReference type="GO" id="GO:0019323">
    <property type="term" value="P:pentose catabolic process"/>
    <property type="evidence" value="ECO:0007669"/>
    <property type="project" value="UniProtKB-UniRule"/>
</dbReference>
<dbReference type="GO" id="GO:0046872">
    <property type="term" value="F:metal ion binding"/>
    <property type="evidence" value="ECO:0007669"/>
    <property type="project" value="UniProtKB-UniRule"/>
</dbReference>
<comment type="pathway">
    <text evidence="10">Carbohydrate degradation.</text>
</comment>
<comment type="catalytic activity">
    <reaction evidence="1 10 11">
        <text>D-ribulose 5-phosphate = D-xylulose 5-phosphate</text>
        <dbReference type="Rhea" id="RHEA:13677"/>
        <dbReference type="ChEBI" id="CHEBI:57737"/>
        <dbReference type="ChEBI" id="CHEBI:58121"/>
        <dbReference type="EC" id="5.1.3.1"/>
    </reaction>
</comment>
<comment type="function">
    <text evidence="10">Catalyzes the reversible epimerization of D-ribulose 5-phosphate to D-xylulose 5-phosphate.</text>
</comment>
<dbReference type="EnsemblBacteria" id="ACZ19878">
    <property type="protein sequence ID" value="ACZ19878"/>
    <property type="gene ID" value="Taci_1664"/>
</dbReference>
<comment type="cofactor">
    <cofactor evidence="2">
        <name>Mn(2+)</name>
        <dbReference type="ChEBI" id="CHEBI:29035"/>
    </cofactor>
</comment>
<feature type="active site" description="Proton acceptor" evidence="10 12">
    <location>
        <position position="47"/>
    </location>
</feature>
<evidence type="ECO:0000256" key="10">
    <source>
        <dbReference type="HAMAP-Rule" id="MF_02227"/>
    </source>
</evidence>
<dbReference type="STRING" id="525903.Taci_1664"/>